<dbReference type="InterPro" id="IPR047928">
    <property type="entry name" value="Perm_prefix_1"/>
</dbReference>
<dbReference type="STRING" id="52689.AKG39_18780"/>
<evidence type="ECO:0000256" key="1">
    <source>
        <dbReference type="SAM" id="Phobius"/>
    </source>
</evidence>
<accession>A0A0L6TXC7</accession>
<dbReference type="RefSeq" id="WP_050741942.1">
    <property type="nucleotide sequence ID" value="NZ_LGYO01000073.1"/>
</dbReference>
<keyword evidence="3" id="KW-1185">Reference proteome</keyword>
<dbReference type="NCBIfam" id="NF038403">
    <property type="entry name" value="perm_prefix_1"/>
    <property type="match status" value="1"/>
</dbReference>
<evidence type="ECO:0000313" key="3">
    <source>
        <dbReference type="Proteomes" id="UP000036873"/>
    </source>
</evidence>
<dbReference type="AlphaFoldDB" id="A0A0L6TXC7"/>
<comment type="caution">
    <text evidence="2">The sequence shown here is derived from an EMBL/GenBank/DDBJ whole genome shotgun (WGS) entry which is preliminary data.</text>
</comment>
<name>A0A0L6TXC7_9FIRM</name>
<dbReference type="Proteomes" id="UP000036873">
    <property type="component" value="Unassembled WGS sequence"/>
</dbReference>
<sequence length="281" mass="32811">MKDLSDSFIEKVLSAVLDTSRHQDIRDELSDHIQLSLEEEMKKNLTEEDAIKKVLFLMGEPGDLGKKLNSVCKVDKRPLILMDFVIIMSSIIIYAIFQLIVPKPSAYALLLLAISTNLLYLVVNVKFMIYLDKIEKELIFFAENKSTYIEKLTIKIFIGIGIAFIILIAGILFMGKIAVGNSNYIIMINVNFYLGYLFMGITHFKYPKIVLSERGLYLMMDMPRFIPWQEIETFEWEKKWWEYRLIYKRMGSLKKVNIQFTPVERILIDNIIKGRYNKFSS</sequence>
<organism evidence="2 3">
    <name type="scientific">Acetobacterium bakii</name>
    <dbReference type="NCBI Taxonomy" id="52689"/>
    <lineage>
        <taxon>Bacteria</taxon>
        <taxon>Bacillati</taxon>
        <taxon>Bacillota</taxon>
        <taxon>Clostridia</taxon>
        <taxon>Eubacteriales</taxon>
        <taxon>Eubacteriaceae</taxon>
        <taxon>Acetobacterium</taxon>
    </lineage>
</organism>
<feature type="transmembrane region" description="Helical" evidence="1">
    <location>
        <begin position="152"/>
        <end position="178"/>
    </location>
</feature>
<dbReference type="OrthoDB" id="9802195at2"/>
<gene>
    <name evidence="2" type="ORF">AKG39_18780</name>
</gene>
<reference evidence="3" key="1">
    <citation type="submission" date="2015-07" db="EMBL/GenBank/DDBJ databases">
        <title>Draft genome sequence of Acetobacterium bakii DSM 8293, a potential psychrophilic chemical producer through syngas fermentation.</title>
        <authorList>
            <person name="Song Y."/>
            <person name="Hwang S."/>
            <person name="Cho B.-K."/>
        </authorList>
    </citation>
    <scope>NUCLEOTIDE SEQUENCE [LARGE SCALE GENOMIC DNA]</scope>
    <source>
        <strain evidence="3">DSM 8239</strain>
    </source>
</reference>
<feature type="transmembrane region" description="Helical" evidence="1">
    <location>
        <begin position="79"/>
        <end position="101"/>
    </location>
</feature>
<feature type="transmembrane region" description="Helical" evidence="1">
    <location>
        <begin position="107"/>
        <end position="131"/>
    </location>
</feature>
<keyword evidence="1" id="KW-1133">Transmembrane helix</keyword>
<evidence type="ECO:0008006" key="4">
    <source>
        <dbReference type="Google" id="ProtNLM"/>
    </source>
</evidence>
<keyword evidence="1" id="KW-0472">Membrane</keyword>
<protein>
    <recommendedName>
        <fullName evidence="4">DUF5673 domain-containing protein</fullName>
    </recommendedName>
</protein>
<dbReference type="EMBL" id="LGYO01000073">
    <property type="protein sequence ID" value="KNZ40230.1"/>
    <property type="molecule type" value="Genomic_DNA"/>
</dbReference>
<keyword evidence="1" id="KW-0812">Transmembrane</keyword>
<evidence type="ECO:0000313" key="2">
    <source>
        <dbReference type="EMBL" id="KNZ40230.1"/>
    </source>
</evidence>
<feature type="transmembrane region" description="Helical" evidence="1">
    <location>
        <begin position="184"/>
        <end position="204"/>
    </location>
</feature>
<proteinExistence type="predicted"/>